<reference evidence="4 5" key="1">
    <citation type="journal article" date="2018" name="Nat. Ecol. Evol.">
        <title>Genomic signatures of mitonuclear coevolution across populations of Tigriopus californicus.</title>
        <authorList>
            <person name="Barreto F.S."/>
            <person name="Watson E.T."/>
            <person name="Lima T.G."/>
            <person name="Willett C.S."/>
            <person name="Edmands S."/>
            <person name="Li W."/>
            <person name="Burton R.S."/>
        </authorList>
    </citation>
    <scope>NUCLEOTIDE SEQUENCE [LARGE SCALE GENOMIC DNA]</scope>
    <source>
        <strain evidence="4 5">San Diego</strain>
    </source>
</reference>
<name>A0A553P858_TIGCA</name>
<dbReference type="InterPro" id="IPR048945">
    <property type="entry name" value="RASSF8/10_RA"/>
</dbReference>
<feature type="region of interest" description="Disordered" evidence="2">
    <location>
        <begin position="63"/>
        <end position="294"/>
    </location>
</feature>
<dbReference type="STRING" id="6832.A0A553P858"/>
<dbReference type="PROSITE" id="PS50200">
    <property type="entry name" value="RA"/>
    <property type="match status" value="1"/>
</dbReference>
<dbReference type="AlphaFoldDB" id="A0A553P858"/>
<dbReference type="InterPro" id="IPR029071">
    <property type="entry name" value="Ubiquitin-like_domsf"/>
</dbReference>
<feature type="compositionally biased region" description="Low complexity" evidence="2">
    <location>
        <begin position="247"/>
        <end position="257"/>
    </location>
</feature>
<dbReference type="Gene3D" id="3.10.20.90">
    <property type="entry name" value="Phosphatidylinositol 3-kinase Catalytic Subunit, Chain A, domain 1"/>
    <property type="match status" value="1"/>
</dbReference>
<feature type="non-terminal residue" evidence="4">
    <location>
        <position position="1"/>
    </location>
</feature>
<evidence type="ECO:0000256" key="2">
    <source>
        <dbReference type="SAM" id="MobiDB-lite"/>
    </source>
</evidence>
<dbReference type="InterPro" id="IPR033593">
    <property type="entry name" value="N-RASSF"/>
</dbReference>
<dbReference type="SUPFAM" id="SSF54236">
    <property type="entry name" value="Ubiquitin-like"/>
    <property type="match status" value="1"/>
</dbReference>
<feature type="domain" description="Ras-associating" evidence="3">
    <location>
        <begin position="1"/>
        <end position="58"/>
    </location>
</feature>
<dbReference type="OMA" id="NERHLAP"/>
<sequence>DVVYALAHATGKTGRFTLIERWRNNERLLAPQENPLKVLQKWGEYAADVQFILQRSALDNMSSLGSKSGSLPAASFSPTANRKPMTKDQQQPAAVWKPPPPANPRLSPDSGRGSDRTVGSDTSHSDKEQQSRGGRVSSQGHPYSGYNPNGTTPHMNGYRYPSGPPPTSNGYPPAYRPPPQPVPRNSSPAASSSASEFPPPYRNPPPPPRYRSATNYPVAPTGGGVVRPPHYSPPPTHRNVLSRHPSRSSLIGSSTRSMNQHGLPAPPNGSRPMSSRSSSNMHHRQNQYKGLPPSDLHELMNLVSAQQSTLYSQQAEIKQCDAETTYLENFYQQQQLPPQSASTSNLRNPLAIQNGTNLPSSMSSGSLYQQSEGQIDLVLSEVRRLEEVAQRNEDELHVLSVDGNHQLIGGGKKSMSNSKDDESLIKSELSHLKQRLAGTDQELQKTNYTLRRLGDEMRSMSMEKNRQREQELSQEIERLHNEIKLLQRNSEEGATLSQQLSKEVKDVENQISQRKAEVEKLIKEMRDANMESLAISPPEESKQFVEGPMKPGSQRKMLSSPRALESAVPTAKNPHGVWV</sequence>
<feature type="compositionally biased region" description="Pro residues" evidence="2">
    <location>
        <begin position="197"/>
        <end position="209"/>
    </location>
</feature>
<feature type="compositionally biased region" description="Low complexity" evidence="2">
    <location>
        <begin position="183"/>
        <end position="196"/>
    </location>
</feature>
<keyword evidence="5" id="KW-1185">Reference proteome</keyword>
<feature type="coiled-coil region" evidence="1">
    <location>
        <begin position="450"/>
        <end position="531"/>
    </location>
</feature>
<dbReference type="GO" id="GO:0007165">
    <property type="term" value="P:signal transduction"/>
    <property type="evidence" value="ECO:0007669"/>
    <property type="project" value="InterPro"/>
</dbReference>
<protein>
    <recommendedName>
        <fullName evidence="3">Ras-associating domain-containing protein</fullName>
    </recommendedName>
</protein>
<evidence type="ECO:0000313" key="4">
    <source>
        <dbReference type="EMBL" id="TRY73874.1"/>
    </source>
</evidence>
<dbReference type="Pfam" id="PF21712">
    <property type="entry name" value="RASSF8-10_RA"/>
    <property type="match status" value="1"/>
</dbReference>
<organism evidence="4 5">
    <name type="scientific">Tigriopus californicus</name>
    <name type="common">Marine copepod</name>
    <dbReference type="NCBI Taxonomy" id="6832"/>
    <lineage>
        <taxon>Eukaryota</taxon>
        <taxon>Metazoa</taxon>
        <taxon>Ecdysozoa</taxon>
        <taxon>Arthropoda</taxon>
        <taxon>Crustacea</taxon>
        <taxon>Multicrustacea</taxon>
        <taxon>Hexanauplia</taxon>
        <taxon>Copepoda</taxon>
        <taxon>Harpacticoida</taxon>
        <taxon>Harpacticidae</taxon>
        <taxon>Tigriopus</taxon>
    </lineage>
</organism>
<comment type="caution">
    <text evidence="4">The sequence shown here is derived from an EMBL/GenBank/DDBJ whole genome shotgun (WGS) entry which is preliminary data.</text>
</comment>
<feature type="region of interest" description="Disordered" evidence="2">
    <location>
        <begin position="533"/>
        <end position="579"/>
    </location>
</feature>
<evidence type="ECO:0000313" key="5">
    <source>
        <dbReference type="Proteomes" id="UP000318571"/>
    </source>
</evidence>
<dbReference type="PANTHER" id="PTHR15286">
    <property type="entry name" value="RAS-ASSOCIATING DOMAIN CONTAINING PROTEIN"/>
    <property type="match status" value="1"/>
</dbReference>
<evidence type="ECO:0000256" key="1">
    <source>
        <dbReference type="SAM" id="Coils"/>
    </source>
</evidence>
<gene>
    <name evidence="4" type="ORF">TCAL_15748</name>
</gene>
<dbReference type="Proteomes" id="UP000318571">
    <property type="component" value="Chromosome 3"/>
</dbReference>
<feature type="compositionally biased region" description="Low complexity" evidence="2">
    <location>
        <begin position="270"/>
        <end position="280"/>
    </location>
</feature>
<accession>A0A553P858</accession>
<dbReference type="PANTHER" id="PTHR15286:SF6">
    <property type="entry name" value="GH01133P"/>
    <property type="match status" value="1"/>
</dbReference>
<keyword evidence="1" id="KW-0175">Coiled coil</keyword>
<evidence type="ECO:0000259" key="3">
    <source>
        <dbReference type="PROSITE" id="PS50200"/>
    </source>
</evidence>
<feature type="compositionally biased region" description="Polar residues" evidence="2">
    <location>
        <begin position="136"/>
        <end position="154"/>
    </location>
</feature>
<dbReference type="EMBL" id="VCGU01000007">
    <property type="protein sequence ID" value="TRY73874.1"/>
    <property type="molecule type" value="Genomic_DNA"/>
</dbReference>
<dbReference type="InterPro" id="IPR000159">
    <property type="entry name" value="RA_dom"/>
</dbReference>
<proteinExistence type="predicted"/>